<accession>A0A176S0X2</accession>
<protein>
    <recommendedName>
        <fullName evidence="3">Sulfotransferase</fullName>
    </recommendedName>
</protein>
<dbReference type="Proteomes" id="UP000076962">
    <property type="component" value="Unassembled WGS sequence"/>
</dbReference>
<name>A0A176S0X2_9GAMM</name>
<dbReference type="SUPFAM" id="SSF52540">
    <property type="entry name" value="P-loop containing nucleoside triphosphate hydrolases"/>
    <property type="match status" value="1"/>
</dbReference>
<evidence type="ECO:0000313" key="2">
    <source>
        <dbReference type="Proteomes" id="UP000076962"/>
    </source>
</evidence>
<evidence type="ECO:0000313" key="1">
    <source>
        <dbReference type="EMBL" id="OAD21722.1"/>
    </source>
</evidence>
<organism evidence="1 2">
    <name type="scientific">Candidatus Thiomargarita nelsonii</name>
    <dbReference type="NCBI Taxonomy" id="1003181"/>
    <lineage>
        <taxon>Bacteria</taxon>
        <taxon>Pseudomonadati</taxon>
        <taxon>Pseudomonadota</taxon>
        <taxon>Gammaproteobacteria</taxon>
        <taxon>Thiotrichales</taxon>
        <taxon>Thiotrichaceae</taxon>
        <taxon>Thiomargarita</taxon>
    </lineage>
</organism>
<keyword evidence="2" id="KW-1185">Reference proteome</keyword>
<sequence>MIDSLYRQYIHQGGGCGFESFLNMHPESSLYFSLDYLFYDRIVDYYQKLFGFDAVLVCLYESLKESPVEFLNQLFSFLHVNQLSVDFNTKVNQGMSAISIKIARILNRFVHSVSFNPDPVIPSRLVNSHFARRLLQGYLDPLLFNRISGQRSFISKEQQLNNYFSKTNRSLLKRLDLPLKKYHYPL</sequence>
<dbReference type="AlphaFoldDB" id="A0A176S0X2"/>
<dbReference type="InterPro" id="IPR027417">
    <property type="entry name" value="P-loop_NTPase"/>
</dbReference>
<proteinExistence type="predicted"/>
<reference evidence="1 2" key="1">
    <citation type="submission" date="2016-05" db="EMBL/GenBank/DDBJ databases">
        <title>Single-cell genome of chain-forming Candidatus Thiomargarita nelsonii and comparison to other large sulfur-oxidizing bacteria.</title>
        <authorList>
            <person name="Winkel M."/>
            <person name="Salman V."/>
            <person name="Woyke T."/>
            <person name="Schulz-Vogt H."/>
            <person name="Richter M."/>
            <person name="Flood B."/>
            <person name="Bailey J."/>
            <person name="Amann R."/>
            <person name="Mussmann M."/>
        </authorList>
    </citation>
    <scope>NUCLEOTIDE SEQUENCE [LARGE SCALE GENOMIC DNA]</scope>
    <source>
        <strain evidence="1 2">THI036</strain>
    </source>
</reference>
<comment type="caution">
    <text evidence="1">The sequence shown here is derived from an EMBL/GenBank/DDBJ whole genome shotgun (WGS) entry which is preliminary data.</text>
</comment>
<dbReference type="Gene3D" id="3.40.50.300">
    <property type="entry name" value="P-loop containing nucleotide triphosphate hydrolases"/>
    <property type="match status" value="1"/>
</dbReference>
<gene>
    <name evidence="1" type="ORF">THIOM_002505</name>
</gene>
<dbReference type="EMBL" id="LUTY01001435">
    <property type="protein sequence ID" value="OAD21722.1"/>
    <property type="molecule type" value="Genomic_DNA"/>
</dbReference>
<evidence type="ECO:0008006" key="3">
    <source>
        <dbReference type="Google" id="ProtNLM"/>
    </source>
</evidence>